<gene>
    <name evidence="1" type="ORF">BT96DRAFT_303686</name>
</gene>
<evidence type="ECO:0000313" key="1">
    <source>
        <dbReference type="EMBL" id="KAE9391555.1"/>
    </source>
</evidence>
<protein>
    <submittedName>
        <fullName evidence="1">Uncharacterized protein</fullName>
    </submittedName>
</protein>
<evidence type="ECO:0000313" key="2">
    <source>
        <dbReference type="Proteomes" id="UP000799118"/>
    </source>
</evidence>
<dbReference type="Proteomes" id="UP000799118">
    <property type="component" value="Unassembled WGS sequence"/>
</dbReference>
<accession>A0A6A4H2J4</accession>
<dbReference type="AlphaFoldDB" id="A0A6A4H2J4"/>
<sequence>MLYPDSPLNHDISQISSAVAGLNLTQEAQTTIHQLPSELLSLIFELACTENLLQEYPWESEYNEAPTELSSPVISYLPALAISAVCLQWRSLALNLPSLWSRLKLEILENSTAPDAFMDTLRLYLERSAQTPLFLDIFIGLFHVSNPPALDLLLQHTRQWKTVRCITDRYLSNTPLSLPVLEDLTIGLVRGWVDDDIFHCFRAAPKLHALTIYRGSDSLKEGLLSKLPPDQLTFLSTVLLYSEMDTLRELRNLTILELHVSGYKTDKPPIVLAGLKSFTLTVAHPFGIRADRYLYIFHMFTFPSLTELVVRRDKDYRSDGKLVWSANAFNDFLSRSCCILTTFSMSSISISDLDFIAVLRRLPFLVTLGFDNLLVPDKQSPITTLFISSLTLRGSDSESEPDSMLVPNLCSVCINLVKGTLFDDHAFANMILSRRLPHPSVVGVVPLRSVVLRFHAQDVGGENALGSGSE</sequence>
<dbReference type="EMBL" id="ML769620">
    <property type="protein sequence ID" value="KAE9391555.1"/>
    <property type="molecule type" value="Genomic_DNA"/>
</dbReference>
<organism evidence="1 2">
    <name type="scientific">Gymnopus androsaceus JB14</name>
    <dbReference type="NCBI Taxonomy" id="1447944"/>
    <lineage>
        <taxon>Eukaryota</taxon>
        <taxon>Fungi</taxon>
        <taxon>Dikarya</taxon>
        <taxon>Basidiomycota</taxon>
        <taxon>Agaricomycotina</taxon>
        <taxon>Agaricomycetes</taxon>
        <taxon>Agaricomycetidae</taxon>
        <taxon>Agaricales</taxon>
        <taxon>Marasmiineae</taxon>
        <taxon>Omphalotaceae</taxon>
        <taxon>Gymnopus</taxon>
    </lineage>
</organism>
<reference evidence="1" key="1">
    <citation type="journal article" date="2019" name="Environ. Microbiol.">
        <title>Fungal ecological strategies reflected in gene transcription - a case study of two litter decomposers.</title>
        <authorList>
            <person name="Barbi F."/>
            <person name="Kohler A."/>
            <person name="Barry K."/>
            <person name="Baskaran P."/>
            <person name="Daum C."/>
            <person name="Fauchery L."/>
            <person name="Ihrmark K."/>
            <person name="Kuo A."/>
            <person name="LaButti K."/>
            <person name="Lipzen A."/>
            <person name="Morin E."/>
            <person name="Grigoriev I.V."/>
            <person name="Henrissat B."/>
            <person name="Lindahl B."/>
            <person name="Martin F."/>
        </authorList>
    </citation>
    <scope>NUCLEOTIDE SEQUENCE</scope>
    <source>
        <strain evidence="1">JB14</strain>
    </source>
</reference>
<proteinExistence type="predicted"/>
<keyword evidence="2" id="KW-1185">Reference proteome</keyword>
<dbReference type="OrthoDB" id="3028242at2759"/>
<name>A0A6A4H2J4_9AGAR</name>